<dbReference type="Proteomes" id="UP000554235">
    <property type="component" value="Unassembled WGS sequence"/>
</dbReference>
<keyword evidence="3" id="KW-1185">Reference proteome</keyword>
<name>A0A8H4LKI9_9HYPO</name>
<proteinExistence type="predicted"/>
<dbReference type="AlphaFoldDB" id="A0A8H4LKI9"/>
<accession>A0A8H4LKI9</accession>
<dbReference type="OrthoDB" id="4969501at2759"/>
<organism evidence="2 3">
    <name type="scientific">Fusarium albosuccineum</name>
    <dbReference type="NCBI Taxonomy" id="1237068"/>
    <lineage>
        <taxon>Eukaryota</taxon>
        <taxon>Fungi</taxon>
        <taxon>Dikarya</taxon>
        <taxon>Ascomycota</taxon>
        <taxon>Pezizomycotina</taxon>
        <taxon>Sordariomycetes</taxon>
        <taxon>Hypocreomycetidae</taxon>
        <taxon>Hypocreales</taxon>
        <taxon>Nectriaceae</taxon>
        <taxon>Fusarium</taxon>
        <taxon>Fusarium decemcellulare species complex</taxon>
    </lineage>
</organism>
<feature type="region of interest" description="Disordered" evidence="1">
    <location>
        <begin position="1"/>
        <end position="22"/>
    </location>
</feature>
<evidence type="ECO:0000313" key="3">
    <source>
        <dbReference type="Proteomes" id="UP000554235"/>
    </source>
</evidence>
<comment type="caution">
    <text evidence="2">The sequence shown here is derived from an EMBL/GenBank/DDBJ whole genome shotgun (WGS) entry which is preliminary data.</text>
</comment>
<reference evidence="2 3" key="1">
    <citation type="submission" date="2020-01" db="EMBL/GenBank/DDBJ databases">
        <title>Identification and distribution of gene clusters putatively required for synthesis of sphingolipid metabolism inhibitors in phylogenetically diverse species of the filamentous fungus Fusarium.</title>
        <authorList>
            <person name="Kim H.-S."/>
            <person name="Busman M."/>
            <person name="Brown D.W."/>
            <person name="Divon H."/>
            <person name="Uhlig S."/>
            <person name="Proctor R.H."/>
        </authorList>
    </citation>
    <scope>NUCLEOTIDE SEQUENCE [LARGE SCALE GENOMIC DNA]</scope>
    <source>
        <strain evidence="2 3">NRRL 20459</strain>
    </source>
</reference>
<gene>
    <name evidence="2" type="ORF">FALBO_3020</name>
</gene>
<sequence>MTRVTRNQGPHPKDPDERVSPQGLDASFDIAKLPRAHTSPFPIVSRPKTLTFGSDYIDDVDGDVEGAFTDVSFEDVGLFRLLDSPSTLKGLLTRPVLKVIGLHEAFCGAHTEPQSHVDKLHALGSEEFILQLLPPIAESLGLHLQPVITLEQLIQLAEQHCHLRECPQYERPNVDNSDLSLWVSLCELQCYKSLQADYRSWPREDFDSYALIFASQAFGRLHYMLPAKMNLDEVSNILTVLTLLCRDKYIHDGAGNHILSISAKSPANDRYDLPKTPSLYECGDEIVKTSLLERSVTGIPADEEGGHTTDDLISCGRAHTRVATCAKLTSLCLKSRRERLDAVRWDDDGPAALLQACHLLFRAERSAERHDRRGAEACIKCILDTAVEKCPRYRVEWAVSRTEFLLSVCPLPSHTLSERMCCCERSLKVTDFTLLQPYLSVESWFLCVNRIISILQLDPRFRLEEEDLAVVTCSHQAKCLYAVACLIILKFSPPEDLTHRLLQVFNKILWESERQSRQGRQKVTDPVANG</sequence>
<dbReference type="EMBL" id="JAADYS010000396">
    <property type="protein sequence ID" value="KAF4470075.1"/>
    <property type="molecule type" value="Genomic_DNA"/>
</dbReference>
<evidence type="ECO:0000256" key="1">
    <source>
        <dbReference type="SAM" id="MobiDB-lite"/>
    </source>
</evidence>
<protein>
    <submittedName>
        <fullName evidence="2">Uncharacterized protein</fullName>
    </submittedName>
</protein>
<evidence type="ECO:0000313" key="2">
    <source>
        <dbReference type="EMBL" id="KAF4470075.1"/>
    </source>
</evidence>